<protein>
    <submittedName>
        <fullName evidence="2">Hypp7376 protein</fullName>
    </submittedName>
</protein>
<evidence type="ECO:0000313" key="2">
    <source>
        <dbReference type="EMBL" id="CAH1244745.1"/>
    </source>
</evidence>
<dbReference type="AlphaFoldDB" id="A0A8K0EDP8"/>
<reference evidence="2" key="1">
    <citation type="submission" date="2022-01" db="EMBL/GenBank/DDBJ databases">
        <authorList>
            <person name="Braso-Vives M."/>
        </authorList>
    </citation>
    <scope>NUCLEOTIDE SEQUENCE</scope>
</reference>
<gene>
    <name evidence="2" type="primary">Hypp7376</name>
    <name evidence="2" type="ORF">BLAG_LOCUS7313</name>
</gene>
<evidence type="ECO:0000256" key="1">
    <source>
        <dbReference type="SAM" id="MobiDB-lite"/>
    </source>
</evidence>
<name>A0A8K0EDP8_BRALA</name>
<organism evidence="2 3">
    <name type="scientific">Branchiostoma lanceolatum</name>
    <name type="common">Common lancelet</name>
    <name type="synonym">Amphioxus lanceolatum</name>
    <dbReference type="NCBI Taxonomy" id="7740"/>
    <lineage>
        <taxon>Eukaryota</taxon>
        <taxon>Metazoa</taxon>
        <taxon>Chordata</taxon>
        <taxon>Cephalochordata</taxon>
        <taxon>Leptocardii</taxon>
        <taxon>Amphioxiformes</taxon>
        <taxon>Branchiostomatidae</taxon>
        <taxon>Branchiostoma</taxon>
    </lineage>
</organism>
<dbReference type="EMBL" id="OV696699">
    <property type="protein sequence ID" value="CAH1244745.1"/>
    <property type="molecule type" value="Genomic_DNA"/>
</dbReference>
<evidence type="ECO:0000313" key="3">
    <source>
        <dbReference type="Proteomes" id="UP000838412"/>
    </source>
</evidence>
<proteinExistence type="predicted"/>
<feature type="region of interest" description="Disordered" evidence="1">
    <location>
        <begin position="34"/>
        <end position="57"/>
    </location>
</feature>
<accession>A0A8K0EDP8</accession>
<sequence length="93" mass="10108">MLKLLTSSSQILCEKGLSDLQKLTAAVPAVIARRQHSHTGNGPSATPVGSPGSQPKIDFTARLLEMRNGQKVQPTFSVEELQRRLNLLLSKQS</sequence>
<keyword evidence="3" id="KW-1185">Reference proteome</keyword>
<dbReference type="Proteomes" id="UP000838412">
    <property type="component" value="Chromosome 14"/>
</dbReference>